<sequence length="1104" mass="129317">MRKKITPTNKNFDKIINIGYTKFVGNRQIFSCFIGDCRFKSNTSVRFLCHLKNFHQNDKNIKSDLCSICECFKYENSLKEELEHMVEHMQGLEIKKIEEIFEKSLENEKFPELQILSVSSLSESEQENQNLYETILVDNILGKNFFVEKTIEEKTTKRVVRNLFVNKKQKVEFSKVPKIIFIEGRNEMEEENSNETILNDEIEISENSRKIENVEFSTNCFKYLARQNKTTNLPKLMSVTTENNHISNSLDETVFVNNDEAEQTVLVNDDFDDTIKIINYEPSEEIFKMPAPVTKIKPIKKVQLKETARKRTCTNSAVKTTKTEIIPLSKIKIEEESFDYGFCNDDTASTISNSLIIDTDFEFQNCSSSTLIMNSQEDKIGNFKSSNGLRIPKYSQEVKVTKLDEKLKDLKTNEGFKSLKAAEEFKYSKSSKNLELFKSSEEPKISESIENQKSTKSNQETLNVNKDLKISKSTVEFKVPKSLEEFKLSKLNEKVKNSKLTEKFENLKCQLSKQVENSKINDKISKPIEEPNFHKTIESYKVSKSNDKLKNFKSKDKDENLKSKTKDKSENFKSTEQNLFNSIEKLKFVKPSEVFKIPKLTEEMKNLKAREDLKINSKSNDEIRTSKSYEELKILKSDDEFKISKPIGKIRISKQNEDPKLSDELYLKRKRIIDEFSNSPPSKHRKFDYIGSKRSSWSGLIDNHLHRIPKTTGIVNNNKPSYAQKDFAFGNKHQHLRNFSETTKFDKHFNSNLPTNFSYKNQRKSNQIIPEIRKNYNENFSNHYKSFSAENHKNSTQNISVFKNSSSKACELKSMREFYPWLSENLSRAVFKTKNSIEILLSEFCLFSTYKCMRLTCSFFTTDFNDFKKHLTEHKNNNKHYCSFCLKGFKRDFELCNHIDVFHRFDRFQCSHCMYRSCQKSYVFLHQKKFHSGQNCEVLVSPIQKLLRSTLLDEKNGMRRNREIFVRAYCCKVPNCKEIFYNKGNFKKHLELKIAQPKFAEFGDIICQQLVEIDHRRNFKNVEGVTQCLFCNFGTDDDNIIEHMSLYHQSQFPFVCIRKMNPNYLDRILFNKETLETHTTIEFIGNHPGKLKDFNGDLKNLRSE</sequence>
<protein>
    <recommendedName>
        <fullName evidence="2">C2H2-type domain-containing protein</fullName>
    </recommendedName>
</protein>
<dbReference type="InterPro" id="IPR013087">
    <property type="entry name" value="Znf_C2H2_type"/>
</dbReference>
<dbReference type="PROSITE" id="PS50157">
    <property type="entry name" value="ZINC_FINGER_C2H2_2"/>
    <property type="match status" value="1"/>
</dbReference>
<dbReference type="EMBL" id="JADBJN010000002">
    <property type="protein sequence ID" value="KAG5676530.1"/>
    <property type="molecule type" value="Genomic_DNA"/>
</dbReference>
<feature type="domain" description="C2H2-type" evidence="2">
    <location>
        <begin position="908"/>
        <end position="936"/>
    </location>
</feature>
<accession>A0A9J6C3E0</accession>
<evidence type="ECO:0000313" key="4">
    <source>
        <dbReference type="Proteomes" id="UP001107558"/>
    </source>
</evidence>
<evidence type="ECO:0000259" key="2">
    <source>
        <dbReference type="PROSITE" id="PS50157"/>
    </source>
</evidence>
<evidence type="ECO:0000256" key="1">
    <source>
        <dbReference type="PROSITE-ProRule" id="PRU00042"/>
    </source>
</evidence>
<keyword evidence="1" id="KW-0479">Metal-binding</keyword>
<organism evidence="3 4">
    <name type="scientific">Polypedilum vanderplanki</name>
    <name type="common">Sleeping chironomid midge</name>
    <dbReference type="NCBI Taxonomy" id="319348"/>
    <lineage>
        <taxon>Eukaryota</taxon>
        <taxon>Metazoa</taxon>
        <taxon>Ecdysozoa</taxon>
        <taxon>Arthropoda</taxon>
        <taxon>Hexapoda</taxon>
        <taxon>Insecta</taxon>
        <taxon>Pterygota</taxon>
        <taxon>Neoptera</taxon>
        <taxon>Endopterygota</taxon>
        <taxon>Diptera</taxon>
        <taxon>Nematocera</taxon>
        <taxon>Chironomoidea</taxon>
        <taxon>Chironomidae</taxon>
        <taxon>Chironominae</taxon>
        <taxon>Polypedilum</taxon>
        <taxon>Polypedilum</taxon>
    </lineage>
</organism>
<dbReference type="GO" id="GO:0008270">
    <property type="term" value="F:zinc ion binding"/>
    <property type="evidence" value="ECO:0007669"/>
    <property type="project" value="UniProtKB-KW"/>
</dbReference>
<gene>
    <name evidence="3" type="ORF">PVAND_006358</name>
</gene>
<keyword evidence="4" id="KW-1185">Reference proteome</keyword>
<dbReference type="OrthoDB" id="10247051at2759"/>
<keyword evidence="1" id="KW-0862">Zinc</keyword>
<proteinExistence type="predicted"/>
<dbReference type="Proteomes" id="UP001107558">
    <property type="component" value="Chromosome 2"/>
</dbReference>
<comment type="caution">
    <text evidence="3">The sequence shown here is derived from an EMBL/GenBank/DDBJ whole genome shotgun (WGS) entry which is preliminary data.</text>
</comment>
<dbReference type="AlphaFoldDB" id="A0A9J6C3E0"/>
<dbReference type="SMART" id="SM00355">
    <property type="entry name" value="ZnF_C2H2"/>
    <property type="match status" value="6"/>
</dbReference>
<name>A0A9J6C3E0_POLVA</name>
<evidence type="ECO:0000313" key="3">
    <source>
        <dbReference type="EMBL" id="KAG5676530.1"/>
    </source>
</evidence>
<keyword evidence="1" id="KW-0863">Zinc-finger</keyword>
<reference evidence="3" key="1">
    <citation type="submission" date="2021-03" db="EMBL/GenBank/DDBJ databases">
        <title>Chromosome level genome of the anhydrobiotic midge Polypedilum vanderplanki.</title>
        <authorList>
            <person name="Yoshida Y."/>
            <person name="Kikawada T."/>
            <person name="Gusev O."/>
        </authorList>
    </citation>
    <scope>NUCLEOTIDE SEQUENCE</scope>
    <source>
        <strain evidence="3">NIAS01</strain>
        <tissue evidence="3">Whole body or cell culture</tissue>
    </source>
</reference>
<dbReference type="PROSITE" id="PS00028">
    <property type="entry name" value="ZINC_FINGER_C2H2_1"/>
    <property type="match status" value="1"/>
</dbReference>